<keyword evidence="1" id="KW-1133">Transmembrane helix</keyword>
<organism evidence="2 3">
    <name type="scientific">Pseudomonas syringae pv. lapsa</name>
    <dbReference type="NCBI Taxonomy" id="199201"/>
    <lineage>
        <taxon>Bacteria</taxon>
        <taxon>Pseudomonadati</taxon>
        <taxon>Pseudomonadota</taxon>
        <taxon>Gammaproteobacteria</taxon>
        <taxon>Pseudomonadales</taxon>
        <taxon>Pseudomonadaceae</taxon>
        <taxon>Pseudomonas</taxon>
        <taxon>Pseudomonas syringae</taxon>
    </lineage>
</organism>
<evidence type="ECO:0000256" key="1">
    <source>
        <dbReference type="SAM" id="Phobius"/>
    </source>
</evidence>
<name>A0AB74A421_PSESX</name>
<feature type="transmembrane region" description="Helical" evidence="1">
    <location>
        <begin position="20"/>
        <end position="36"/>
    </location>
</feature>
<keyword evidence="1" id="KW-0472">Membrane</keyword>
<protein>
    <submittedName>
        <fullName evidence="2">Uncharacterized protein</fullName>
    </submittedName>
</protein>
<reference evidence="2 3" key="1">
    <citation type="submission" date="2018-08" db="EMBL/GenBank/DDBJ databases">
        <title>Recombination of ecologically and evolutionarily significant loci maintains genetic cohesion in the Pseudomonas syringae species complex.</title>
        <authorList>
            <person name="Dillon M."/>
            <person name="Thakur S."/>
            <person name="Almeida R.N.D."/>
            <person name="Weir B.S."/>
            <person name="Guttman D.S."/>
        </authorList>
    </citation>
    <scope>NUCLEOTIDE SEQUENCE [LARGE SCALE GENOMIC DNA]</scope>
    <source>
        <strain evidence="2 3">ICMP 3946</strain>
    </source>
</reference>
<dbReference type="EMBL" id="RBNO01000081">
    <property type="protein sequence ID" value="RML24681.1"/>
    <property type="molecule type" value="Genomic_DNA"/>
</dbReference>
<dbReference type="AlphaFoldDB" id="A0AB74A421"/>
<keyword evidence="1" id="KW-0812">Transmembrane</keyword>
<sequence>MFGVAFNFGLFGDSPAQTVVLMYGCIGLIIVSNSTMKQIRRFFPIEIVVCTFGSSVEVDY</sequence>
<dbReference type="Proteomes" id="UP000267978">
    <property type="component" value="Unassembled WGS sequence"/>
</dbReference>
<gene>
    <name evidence="2" type="ORF">ALQ98_200004</name>
</gene>
<accession>A0AB74A421</accession>
<evidence type="ECO:0000313" key="3">
    <source>
        <dbReference type="Proteomes" id="UP000267978"/>
    </source>
</evidence>
<evidence type="ECO:0000313" key="2">
    <source>
        <dbReference type="EMBL" id="RML24681.1"/>
    </source>
</evidence>
<proteinExistence type="predicted"/>
<comment type="caution">
    <text evidence="2">The sequence shown here is derived from an EMBL/GenBank/DDBJ whole genome shotgun (WGS) entry which is preliminary data.</text>
</comment>